<protein>
    <recommendedName>
        <fullName evidence="4">ABC transporter substrate-binding protein</fullName>
    </recommendedName>
</protein>
<proteinExistence type="predicted"/>
<dbReference type="EMBL" id="CAKZ01000145">
    <property type="protein sequence ID" value="CCJ82414.1"/>
    <property type="molecule type" value="Genomic_DNA"/>
</dbReference>
<accession>A0ABM9QA06</accession>
<dbReference type="InterPro" id="IPR009872">
    <property type="entry name" value="DUF1427"/>
</dbReference>
<reference evidence="3" key="1">
    <citation type="journal article" date="2012" name="PLoS ONE">
        <title>Comparative analysis of genome sequences covering the seven cronobacter species.</title>
        <authorList>
            <person name="Joseph S."/>
            <person name="Desai P."/>
            <person name="Ji Y."/>
            <person name="Cummings C.A."/>
            <person name="Shih R."/>
            <person name="Degoricija L."/>
            <person name="Rico A."/>
            <person name="Brzoska P."/>
            <person name="Hamby S.E."/>
            <person name="Masood N."/>
            <person name="Hariri S."/>
            <person name="Sonbol H."/>
            <person name="Chuzhanova N."/>
            <person name="McClelland M."/>
            <person name="Furtado M.R."/>
            <person name="Forsythe S.J."/>
        </authorList>
    </citation>
    <scope>NUCLEOTIDE SEQUENCE [LARGE SCALE GENOMIC DNA]</scope>
    <source>
        <strain evidence="3">1210</strain>
    </source>
</reference>
<gene>
    <name evidence="2" type="ORF">BN134_3175</name>
</gene>
<name>A0ABM9QA06_9ENTR</name>
<evidence type="ECO:0000256" key="1">
    <source>
        <dbReference type="SAM" id="MobiDB-lite"/>
    </source>
</evidence>
<dbReference type="Proteomes" id="UP000009342">
    <property type="component" value="Unassembled WGS sequence"/>
</dbReference>
<evidence type="ECO:0000313" key="3">
    <source>
        <dbReference type="Proteomes" id="UP000009342"/>
    </source>
</evidence>
<dbReference type="InterPro" id="IPR020017">
    <property type="entry name" value="XapX_domain"/>
</dbReference>
<sequence>MKAWLISLAVGVLAGAIYATLDVHSPAPPLVALLGLLGMLAGEQVIPVCRRLLRGEPVTFHWFRQECVPKISGTAPPPASERGKPPRSGDAF</sequence>
<dbReference type="NCBIfam" id="TIGR03510">
    <property type="entry name" value="XapX"/>
    <property type="match status" value="1"/>
</dbReference>
<keyword evidence="3" id="KW-1185">Reference proteome</keyword>
<evidence type="ECO:0000313" key="2">
    <source>
        <dbReference type="EMBL" id="CCJ82414.1"/>
    </source>
</evidence>
<evidence type="ECO:0008006" key="4">
    <source>
        <dbReference type="Google" id="ProtNLM"/>
    </source>
</evidence>
<organism evidence="2 3">
    <name type="scientific">Cronobacter dublinensis 1210</name>
    <dbReference type="NCBI Taxonomy" id="1208656"/>
    <lineage>
        <taxon>Bacteria</taxon>
        <taxon>Pseudomonadati</taxon>
        <taxon>Pseudomonadota</taxon>
        <taxon>Gammaproteobacteria</taxon>
        <taxon>Enterobacterales</taxon>
        <taxon>Enterobacteriaceae</taxon>
        <taxon>Cronobacter</taxon>
    </lineage>
</organism>
<feature type="region of interest" description="Disordered" evidence="1">
    <location>
        <begin position="70"/>
        <end position="92"/>
    </location>
</feature>
<dbReference type="Pfam" id="PF07235">
    <property type="entry name" value="DUF1427"/>
    <property type="match status" value="1"/>
</dbReference>
<comment type="caution">
    <text evidence="2">The sequence shown here is derived from an EMBL/GenBank/DDBJ whole genome shotgun (WGS) entry which is preliminary data.</text>
</comment>